<dbReference type="Proteomes" id="UP000193144">
    <property type="component" value="Unassembled WGS sequence"/>
</dbReference>
<organism evidence="2 3">
    <name type="scientific">Clohesyomyces aquaticus</name>
    <dbReference type="NCBI Taxonomy" id="1231657"/>
    <lineage>
        <taxon>Eukaryota</taxon>
        <taxon>Fungi</taxon>
        <taxon>Dikarya</taxon>
        <taxon>Ascomycota</taxon>
        <taxon>Pezizomycotina</taxon>
        <taxon>Dothideomycetes</taxon>
        <taxon>Pleosporomycetidae</taxon>
        <taxon>Pleosporales</taxon>
        <taxon>Lindgomycetaceae</taxon>
        <taxon>Clohesyomyces</taxon>
    </lineage>
</organism>
<reference evidence="2 3" key="1">
    <citation type="submission" date="2016-07" db="EMBL/GenBank/DDBJ databases">
        <title>Pervasive Adenine N6-methylation of Active Genes in Fungi.</title>
        <authorList>
            <consortium name="DOE Joint Genome Institute"/>
            <person name="Mondo S.J."/>
            <person name="Dannebaum R.O."/>
            <person name="Kuo R.C."/>
            <person name="Labutti K."/>
            <person name="Haridas S."/>
            <person name="Kuo A."/>
            <person name="Salamov A."/>
            <person name="Ahrendt S.R."/>
            <person name="Lipzen A."/>
            <person name="Sullivan W."/>
            <person name="Andreopoulos W.B."/>
            <person name="Clum A."/>
            <person name="Lindquist E."/>
            <person name="Daum C."/>
            <person name="Ramamoorthy G.K."/>
            <person name="Gryganskyi A."/>
            <person name="Culley D."/>
            <person name="Magnuson J.K."/>
            <person name="James T.Y."/>
            <person name="O'Malley M.A."/>
            <person name="Stajich J.E."/>
            <person name="Spatafora J.W."/>
            <person name="Visel A."/>
            <person name="Grigoriev I.V."/>
        </authorList>
    </citation>
    <scope>NUCLEOTIDE SEQUENCE [LARGE SCALE GENOMIC DNA]</scope>
    <source>
        <strain evidence="2 3">CBS 115471</strain>
    </source>
</reference>
<sequence>MSATTSRRTSRRGSETPPTSNPPRTPTSNDPANYAVEPKSEYLRSALAARRAKDVPVTPARVEPQLLERPPSAASTVDPWLDHAENEEEVPKATPIRRSRRPSEVALPRGQTYRDVQANDDKREKQVWDLSMKLQLLRDQNNELKGKVEAYEKRIQELEHLEQENLDLREDCDRLQLELQDMDVLEDENKELKDQNEEILKIQEETVSEMTKLQSGMEEAADLIFRLDAENTELKKENQELKIQAEHVRTNPDESTYYSTDNDSSPPRNYPQRVYSVDESRPSTSNFDSDYYSQPASPQVLPRKASKKFSEHAKKFQELNQTGQYALEGLKKRASEVSMTSRRRSVSPPPKMPEIPESILKASEPKTTKRLTKQNRSQGSQPAPIKTVLEKSSRPSTGSSAPRTPTTFPTAQGGLRELYHIGQPERRRPSSSSHQSHPTAFHRPNSRTPDNKTPTALYPPPRHSSRFAHTSSSEEKLRSGQPLTESDDIPAPSSVMSEDLTTEVDPREQWWKKDKRLENPGARNLFGAPPLTRSLTDRGRPDAYGSNFLFNPTESEDEFIRKTSGRGR</sequence>
<feature type="compositionally biased region" description="Basic and acidic residues" evidence="1">
    <location>
        <begin position="417"/>
        <end position="428"/>
    </location>
</feature>
<gene>
    <name evidence="2" type="ORF">BCR34DRAFT_600204</name>
</gene>
<keyword evidence="3" id="KW-1185">Reference proteome</keyword>
<dbReference type="OrthoDB" id="10251744at2759"/>
<name>A0A1Y1ZSS3_9PLEO</name>
<evidence type="ECO:0000313" key="2">
    <source>
        <dbReference type="EMBL" id="ORY13087.1"/>
    </source>
</evidence>
<dbReference type="AlphaFoldDB" id="A0A1Y1ZSS3"/>
<feature type="compositionally biased region" description="Basic and acidic residues" evidence="1">
    <location>
        <begin position="242"/>
        <end position="252"/>
    </location>
</feature>
<feature type="compositionally biased region" description="Polar residues" evidence="1">
    <location>
        <begin position="394"/>
        <end position="410"/>
    </location>
</feature>
<evidence type="ECO:0000313" key="3">
    <source>
        <dbReference type="Proteomes" id="UP000193144"/>
    </source>
</evidence>
<evidence type="ECO:0000256" key="1">
    <source>
        <dbReference type="SAM" id="MobiDB-lite"/>
    </source>
</evidence>
<feature type="compositionally biased region" description="Polar residues" evidence="1">
    <location>
        <begin position="282"/>
        <end position="297"/>
    </location>
</feature>
<protein>
    <submittedName>
        <fullName evidence="2">Uncharacterized protein</fullName>
    </submittedName>
</protein>
<feature type="compositionally biased region" description="Basic and acidic residues" evidence="1">
    <location>
        <begin position="308"/>
        <end position="317"/>
    </location>
</feature>
<feature type="region of interest" description="Disordered" evidence="1">
    <location>
        <begin position="242"/>
        <end position="568"/>
    </location>
</feature>
<dbReference type="EMBL" id="MCFA01000045">
    <property type="protein sequence ID" value="ORY13087.1"/>
    <property type="molecule type" value="Genomic_DNA"/>
</dbReference>
<dbReference type="STRING" id="1231657.A0A1Y1ZSS3"/>
<proteinExistence type="predicted"/>
<accession>A0A1Y1ZSS3</accession>
<feature type="compositionally biased region" description="Polar residues" evidence="1">
    <location>
        <begin position="253"/>
        <end position="267"/>
    </location>
</feature>
<comment type="caution">
    <text evidence="2">The sequence shown here is derived from an EMBL/GenBank/DDBJ whole genome shotgun (WGS) entry which is preliminary data.</text>
</comment>
<feature type="compositionally biased region" description="Basic and acidic residues" evidence="1">
    <location>
        <begin position="504"/>
        <end position="518"/>
    </location>
</feature>
<feature type="region of interest" description="Disordered" evidence="1">
    <location>
        <begin position="1"/>
        <end position="121"/>
    </location>
</feature>